<dbReference type="EMBL" id="AP011113">
    <property type="protein sequence ID" value="BAI83114.1"/>
    <property type="molecule type" value="Genomic_DNA"/>
</dbReference>
<organism evidence="1 2">
    <name type="scientific">Escherichia phage AR1</name>
    <name type="common">Bacteriophage AR1</name>
    <dbReference type="NCBI Taxonomy" id="66711"/>
    <lineage>
        <taxon>Viruses</taxon>
        <taxon>Duplodnaviria</taxon>
        <taxon>Heunggongvirae</taxon>
        <taxon>Uroviricota</taxon>
        <taxon>Caudoviricetes</taxon>
        <taxon>Pantevenvirales</taxon>
        <taxon>Straboviridae</taxon>
        <taxon>Tevenvirinae</taxon>
        <taxon>Tequatrovirus</taxon>
        <taxon>Tequatrovirus ar1</taxon>
    </lineage>
</organism>
<organismHost>
    <name type="scientific">Escherichia coli O157:H7</name>
    <dbReference type="NCBI Taxonomy" id="83334"/>
</organismHost>
<reference evidence="1 2" key="7">
    <citation type="journal article" date="2011" name="J. Virol.">
        <title>T4-Like genome organization of the Escherichia coli O157:H7 lytic phage AR1.</title>
        <authorList>
            <person name="Liao W.-C."/>
            <person name="Ng W.V."/>
            <person name="Lin I.-H."/>
            <person name="Syu W.-J."/>
            <person name="Liu T.-T."/>
            <person name="Chang C.-H."/>
        </authorList>
    </citation>
    <scope>NUCLEOTIDE SEQUENCE [LARGE SCALE GENOMIC DNA]</scope>
    <source>
        <strain evidence="1 2">AR1</strain>
    </source>
</reference>
<evidence type="ECO:0000313" key="1">
    <source>
        <dbReference type="EMBL" id="BAI83114.1"/>
    </source>
</evidence>
<protein>
    <submittedName>
        <fullName evidence="1">Uncharacterized protein</fullName>
    </submittedName>
</protein>
<dbReference type="Proteomes" id="UP000007649">
    <property type="component" value="Segment"/>
</dbReference>
<proteinExistence type="predicted"/>
<keyword evidence="2" id="KW-1185">Reference proteome</keyword>
<name>D4Z9Q2_BPAR1</name>
<gene>
    <name evidence="1" type="primary">ar1_107</name>
    <name evidence="1" type="ORF">AR1_107</name>
</gene>
<accession>D4Z9Q2</accession>
<dbReference type="RefSeq" id="YP_009167917.1">
    <property type="nucleotide sequence ID" value="NC_027983.1"/>
</dbReference>
<evidence type="ECO:0000313" key="2">
    <source>
        <dbReference type="Proteomes" id="UP000007649"/>
    </source>
</evidence>
<sequence length="65" mass="7276">MPLFAMPDENQAKSLSSSSALRIKATNSLILSACSILIIIPPHMKERILHTPCELQLHHTYYNVS</sequence>
<reference evidence="1 2" key="5">
    <citation type="journal article" date="2002" name="J. Microbiol. Immunol. Infect.">
        <title>Analysis of the baseplate region of phage AR1 that specifically infects Escherichia coli O157:H7.</title>
        <authorList>
            <person name="Liao C.P."/>
            <person name="Syu W.J."/>
        </authorList>
    </citation>
    <scope>NUCLEOTIDE SEQUENCE [LARGE SCALE GENOMIC DNA]</scope>
    <source>
        <strain evidence="1 2">AR1</strain>
    </source>
</reference>
<reference evidence="1 2" key="3">
    <citation type="journal article" date="2000" name="J. Bacteriol.">
        <title>Characterization of the distal tail fiber locus and determination of the receptor for phage AR1, which specifically infects Escherichia coli O157:H7.</title>
        <authorList>
            <person name="Yu S.L."/>
            <person name="Ko K.L."/>
            <person name="Chen C.S."/>
            <person name="Chang Y.C."/>
            <person name="Syu W.J."/>
        </authorList>
    </citation>
    <scope>NUCLEOTIDE SEQUENCE [LARGE SCALE GENOMIC DNA]</scope>
    <source>
        <strain evidence="1 2">AR1</strain>
    </source>
</reference>
<reference evidence="1 2" key="1">
    <citation type="journal article" date="1990" name="J. Food Prot.">
        <title>Isolation and characterization of a coliphage specific for Escherichia coli 0157:H7.</title>
        <authorList>
            <person name="Ronner A.B."/>
            <person name="Cliver D.O."/>
        </authorList>
    </citation>
    <scope>NUCLEOTIDE SEQUENCE [LARGE SCALE GENOMIC DNA]</scope>
    <source>
        <strain evidence="1 2">AR1</strain>
    </source>
</reference>
<reference evidence="1 2" key="4">
    <citation type="journal article" date="2002" name="J. Food Prot.">
        <title>A conductance method for the identification of Escherichia coli O157:H7 using bacteriophage AR1.</title>
        <authorList>
            <person name="Chang T.C."/>
            <person name="Ding H.C."/>
            <person name="Chen S.W."/>
        </authorList>
    </citation>
    <scope>NUCLEOTIDE SEQUENCE [LARGE SCALE GENOMIC DNA]</scope>
    <source>
        <strain evidence="1 2">AR1</strain>
    </source>
</reference>
<dbReference type="KEGG" id="vg:26042099"/>
<dbReference type="GeneID" id="26042099"/>
<reference evidence="1 2" key="2">
    <citation type="journal article" date="1998" name="J. Biomed. Sci.">
        <title>Characterization of a phage specific to hemorrhagic Escherichia coli O157:H7 and disclosure of variations in host outer membrane protein ompC.</title>
        <authorList>
            <person name="Yu S.L."/>
            <person name="Ding H.C."/>
            <person name="Seah J.N."/>
            <person name="Wu K.M."/>
            <person name="Chang Y.C."/>
            <person name="Chang K.S."/>
            <person name="Tam M.F."/>
            <person name="Syu W.J."/>
        </authorList>
    </citation>
    <scope>NUCLEOTIDE SEQUENCE [LARGE SCALE GENOMIC DNA]</scope>
    <source>
        <strain evidence="1 2">AR1</strain>
    </source>
</reference>
<reference evidence="1 2" key="6">
    <citation type="journal article" date="2003" name="Appl. Environ. Microbiol.">
        <title>Morphological, host range, and genetic characterization of two coliphages.</title>
        <authorList>
            <person name="Goodridge L."/>
            <person name="Gallaccio A."/>
            <person name="Griffiths M.W."/>
        </authorList>
    </citation>
    <scope>NUCLEOTIDE SEQUENCE [LARGE SCALE GENOMIC DNA]</scope>
    <source>
        <strain evidence="1 2">AR1</strain>
    </source>
</reference>